<evidence type="ECO:0000313" key="1">
    <source>
        <dbReference type="EMBL" id="KRO72986.1"/>
    </source>
</evidence>
<evidence type="ECO:0008006" key="3">
    <source>
        <dbReference type="Google" id="ProtNLM"/>
    </source>
</evidence>
<name>A0A0R2SK41_9GAMM</name>
<dbReference type="InterPro" id="IPR019587">
    <property type="entry name" value="Polyketide_cyclase/dehydratase"/>
</dbReference>
<dbReference type="AlphaFoldDB" id="A0A0R2SK41"/>
<evidence type="ECO:0000313" key="2">
    <source>
        <dbReference type="Proteomes" id="UP000051934"/>
    </source>
</evidence>
<dbReference type="Gene3D" id="3.30.530.20">
    <property type="match status" value="1"/>
</dbReference>
<sequence>MKKIKIEQHFNQSAEEVWAIFADVTRCDWVPAIEKITLSGDVRSFDMAGLGEVQERIILLDAEQRKLHYSVIKARSVLEHHLAKIHITEAGEGCHFVWETEIAPDEYAPAIEQGMQSAFAQLQKILA</sequence>
<dbReference type="Proteomes" id="UP000051934">
    <property type="component" value="Unassembled WGS sequence"/>
</dbReference>
<dbReference type="Pfam" id="PF10604">
    <property type="entry name" value="Polyketide_cyc2"/>
    <property type="match status" value="1"/>
</dbReference>
<accession>A0A0R2SK41</accession>
<dbReference type="SUPFAM" id="SSF55961">
    <property type="entry name" value="Bet v1-like"/>
    <property type="match status" value="1"/>
</dbReference>
<organism evidence="1 2">
    <name type="scientific">OM182 bacterium BACL3 MAG-120507-bin80</name>
    <dbReference type="NCBI Taxonomy" id="1655577"/>
    <lineage>
        <taxon>Bacteria</taxon>
        <taxon>Pseudomonadati</taxon>
        <taxon>Pseudomonadota</taxon>
        <taxon>Gammaproteobacteria</taxon>
        <taxon>OMG group</taxon>
        <taxon>OM182 clade</taxon>
    </lineage>
</organism>
<comment type="caution">
    <text evidence="1">The sequence shown here is derived from an EMBL/GenBank/DDBJ whole genome shotgun (WGS) entry which is preliminary data.</text>
</comment>
<proteinExistence type="predicted"/>
<protein>
    <recommendedName>
        <fullName evidence="3">Polyketide cyclase</fullName>
    </recommendedName>
</protein>
<dbReference type="InterPro" id="IPR023393">
    <property type="entry name" value="START-like_dom_sf"/>
</dbReference>
<reference evidence="1 2" key="1">
    <citation type="submission" date="2015-10" db="EMBL/GenBank/DDBJ databases">
        <title>Metagenome-Assembled Genomes uncover a global brackish microbiome.</title>
        <authorList>
            <person name="Hugerth L.W."/>
            <person name="Larsson J."/>
            <person name="Alneberg J."/>
            <person name="Lindh M.V."/>
            <person name="Legrand C."/>
            <person name="Pinhassi J."/>
            <person name="Andersson A.F."/>
        </authorList>
    </citation>
    <scope>NUCLEOTIDE SEQUENCE [LARGE SCALE GENOMIC DNA]</scope>
    <source>
        <strain evidence="1">BACL4 MAG-120507-bin80</strain>
    </source>
</reference>
<dbReference type="EMBL" id="LIBB01000035">
    <property type="protein sequence ID" value="KRO72986.1"/>
    <property type="molecule type" value="Genomic_DNA"/>
</dbReference>
<dbReference type="CDD" id="cd07821">
    <property type="entry name" value="PYR_PYL_RCAR_like"/>
    <property type="match status" value="1"/>
</dbReference>
<gene>
    <name evidence="1" type="ORF">ABR69_00805</name>
</gene>